<organism evidence="1">
    <name type="scientific">Bifidobacterium longum subsp. infantis CCUG 52486</name>
    <dbReference type="NCBI Taxonomy" id="537937"/>
    <lineage>
        <taxon>Bacteria</taxon>
        <taxon>Bacillati</taxon>
        <taxon>Actinomycetota</taxon>
        <taxon>Actinomycetes</taxon>
        <taxon>Bifidobacteriales</taxon>
        <taxon>Bifidobacteriaceae</taxon>
        <taxon>Bifidobacterium</taxon>
    </lineage>
</organism>
<dbReference type="EMBL" id="DS990238">
    <property type="protein sequence ID" value="EEQ54184.1"/>
    <property type="molecule type" value="Genomic_DNA"/>
</dbReference>
<dbReference type="HOGENOM" id="CLU_214760_0_0_11"/>
<sequence length="51" mass="5876">MEHSFIRGRGAMKLRITPVFPVKRFAAVSAQNVKNVQFDYTNMPTYNTITK</sequence>
<gene>
    <name evidence="1" type="ORF">BLIG_00133</name>
</gene>
<proteinExistence type="predicted"/>
<protein>
    <submittedName>
        <fullName evidence="1">Uncharacterized protein</fullName>
    </submittedName>
</protein>
<accession>C5E8G7</accession>
<reference evidence="1" key="1">
    <citation type="submission" date="2008-08" db="EMBL/GenBank/DDBJ databases">
        <title>Annotation of Bifidobacterium longum subsp. infantis CCUG 52486.</title>
        <authorList>
            <consortium name="The Broad Institute Genome Sequencing Platform"/>
            <person name="Gougoulias C."/>
            <person name="Tuohy K.M."/>
            <person name="Gibson G.R."/>
            <person name="Ward D."/>
            <person name="Mehta T."/>
            <person name="Young S."/>
            <person name="Jaffe D."/>
            <person name="Gnerre S."/>
            <person name="Berlin A."/>
            <person name="Heiman D."/>
            <person name="Hepburn T."/>
            <person name="Shea T."/>
            <person name="Sykes S."/>
            <person name="Alvarado L."/>
            <person name="Kodira C."/>
            <person name="Borodovsky M."/>
            <person name="Lander E."/>
            <person name="Galagan J."/>
            <person name="Nusbaum C."/>
            <person name="Birren B."/>
        </authorList>
    </citation>
    <scope>NUCLEOTIDE SEQUENCE [LARGE SCALE GENOMIC DNA]</scope>
    <source>
        <strain evidence="1">CCUG 52486</strain>
    </source>
</reference>
<dbReference type="AlphaFoldDB" id="C5E8G7"/>
<name>C5E8G7_BIFLI</name>
<dbReference type="Proteomes" id="UP000005084">
    <property type="component" value="Unassembled WGS sequence"/>
</dbReference>
<evidence type="ECO:0000313" key="1">
    <source>
        <dbReference type="EMBL" id="EEQ54184.1"/>
    </source>
</evidence>